<name>A0A182I9G0_ANOAR</name>
<dbReference type="InterPro" id="IPR031959">
    <property type="entry name" value="DUF4779"/>
</dbReference>
<evidence type="ECO:0000256" key="2">
    <source>
        <dbReference type="SAM" id="SignalP"/>
    </source>
</evidence>
<feature type="compositionally biased region" description="Basic and acidic residues" evidence="1">
    <location>
        <begin position="168"/>
        <end position="178"/>
    </location>
</feature>
<dbReference type="Proteomes" id="UP000075840">
    <property type="component" value="Unassembled WGS sequence"/>
</dbReference>
<dbReference type="RefSeq" id="XP_040172546.1">
    <property type="nucleotide sequence ID" value="XM_040316612.1"/>
</dbReference>
<accession>A0A182I9G0</accession>
<dbReference type="VEuPathDB" id="VectorBase:AARA21_000628"/>
<keyword evidence="2" id="KW-0732">Signal</keyword>
<feature type="region of interest" description="Disordered" evidence="1">
    <location>
        <begin position="143"/>
        <end position="178"/>
    </location>
</feature>
<feature type="region of interest" description="Disordered" evidence="1">
    <location>
        <begin position="48"/>
        <end position="79"/>
    </location>
</feature>
<organism evidence="3 4">
    <name type="scientific">Anopheles arabiensis</name>
    <name type="common">Mosquito</name>
    <dbReference type="NCBI Taxonomy" id="7173"/>
    <lineage>
        <taxon>Eukaryota</taxon>
        <taxon>Metazoa</taxon>
        <taxon>Ecdysozoa</taxon>
        <taxon>Arthropoda</taxon>
        <taxon>Hexapoda</taxon>
        <taxon>Insecta</taxon>
        <taxon>Pterygota</taxon>
        <taxon>Neoptera</taxon>
        <taxon>Endopterygota</taxon>
        <taxon>Diptera</taxon>
        <taxon>Nematocera</taxon>
        <taxon>Culicoidea</taxon>
        <taxon>Culicidae</taxon>
        <taxon>Anophelinae</taxon>
        <taxon>Anopheles</taxon>
    </lineage>
</organism>
<feature type="compositionally biased region" description="Low complexity" evidence="1">
    <location>
        <begin position="48"/>
        <end position="57"/>
    </location>
</feature>
<feature type="signal peptide" evidence="2">
    <location>
        <begin position="1"/>
        <end position="29"/>
    </location>
</feature>
<evidence type="ECO:0000313" key="3">
    <source>
        <dbReference type="EnsemblMetazoa" id="AARA010220-PA"/>
    </source>
</evidence>
<reference evidence="3" key="1">
    <citation type="submission" date="2022-08" db="UniProtKB">
        <authorList>
            <consortium name="EnsemblMetazoa"/>
        </authorList>
    </citation>
    <scope>IDENTIFICATION</scope>
    <source>
        <strain evidence="3">Dongola</strain>
    </source>
</reference>
<dbReference type="EnsemblMetazoa" id="AARA010220-RA">
    <property type="protein sequence ID" value="AARA010220-PA"/>
    <property type="gene ID" value="AARA010220"/>
</dbReference>
<dbReference type="Pfam" id="PF16009">
    <property type="entry name" value="DUF4779"/>
    <property type="match status" value="1"/>
</dbReference>
<dbReference type="AlphaFoldDB" id="A0A182I9G0"/>
<protein>
    <submittedName>
        <fullName evidence="3">Uncharacterized protein</fullName>
    </submittedName>
</protein>
<evidence type="ECO:0000256" key="1">
    <source>
        <dbReference type="SAM" id="MobiDB-lite"/>
    </source>
</evidence>
<sequence length="376" mass="41795">MLLNNRCKCPCSVALLVLGLVCRLAIAHAYPYADDFPYQVHGRPVATVSGGSSSAGVKKLVAGSSQDARGEGGSDARDHRKEHAFDEAGSIGSASDAVRYHQLDNQLDGHRVVDASKGSTVDKVKHLAGENFEADKSHNRKHIKSGFSNSYHKDESGSKSSYYEDSDDHGGKQVYDNRHNLRNDYADKLYSQDRRNDYLRDHYDDRASGSELLGGHHYRRVGALDRGNAYGHRDGYAHNDHSDQHYGTQSYDGYDHYQPAANYHYDDLYRRRSYYDPRPAFATAPLAPAPITIYEDPRDYAPYPAALASSYPAREIRDGSAVLSRDESSYHHHHHRLHQDPAAAGGGSFGQRRRLIYRPSPVAAAAPLLNGGYGRY</sequence>
<proteinExistence type="predicted"/>
<feature type="compositionally biased region" description="Basic and acidic residues" evidence="1">
    <location>
        <begin position="68"/>
        <end position="79"/>
    </location>
</feature>
<dbReference type="GeneID" id="120905636"/>
<feature type="chain" id="PRO_5043354802" evidence="2">
    <location>
        <begin position="30"/>
        <end position="376"/>
    </location>
</feature>
<dbReference type="EMBL" id="APCN01000979">
    <property type="status" value="NOT_ANNOTATED_CDS"/>
    <property type="molecule type" value="Genomic_DNA"/>
</dbReference>
<dbReference type="KEGG" id="aara:120905636"/>
<feature type="region of interest" description="Disordered" evidence="1">
    <location>
        <begin position="322"/>
        <end position="349"/>
    </location>
</feature>
<keyword evidence="4" id="KW-1185">Reference proteome</keyword>
<evidence type="ECO:0000313" key="4">
    <source>
        <dbReference type="Proteomes" id="UP000075840"/>
    </source>
</evidence>
<dbReference type="VEuPathDB" id="VectorBase:AARA010220"/>